<dbReference type="EMBL" id="DXEX01000072">
    <property type="protein sequence ID" value="HIX58673.1"/>
    <property type="molecule type" value="Genomic_DNA"/>
</dbReference>
<dbReference type="SUPFAM" id="SSF52266">
    <property type="entry name" value="SGNH hydrolase"/>
    <property type="match status" value="1"/>
</dbReference>
<feature type="chain" id="PRO_5038636105" description="N-acetylmuramoyl-L-alanine amidase" evidence="2">
    <location>
        <begin position="31"/>
        <end position="363"/>
    </location>
</feature>
<dbReference type="AlphaFoldDB" id="A0A9D2B2F1"/>
<dbReference type="SUPFAM" id="SSF69360">
    <property type="entry name" value="Cell wall binding repeat"/>
    <property type="match status" value="1"/>
</dbReference>
<accession>A0A9D2B2F1</accession>
<dbReference type="InterPro" id="IPR036514">
    <property type="entry name" value="SGNH_hydro_sf"/>
</dbReference>
<proteinExistence type="predicted"/>
<evidence type="ECO:0000256" key="2">
    <source>
        <dbReference type="SAM" id="SignalP"/>
    </source>
</evidence>
<evidence type="ECO:0008006" key="5">
    <source>
        <dbReference type="Google" id="ProtNLM"/>
    </source>
</evidence>
<comment type="caution">
    <text evidence="3">The sequence shown here is derived from an EMBL/GenBank/DDBJ whole genome shotgun (WGS) entry which is preliminary data.</text>
</comment>
<dbReference type="Pfam" id="PF19085">
    <property type="entry name" value="Choline_bind_2"/>
    <property type="match status" value="2"/>
</dbReference>
<dbReference type="Proteomes" id="UP000886817">
    <property type="component" value="Unassembled WGS sequence"/>
</dbReference>
<evidence type="ECO:0000313" key="3">
    <source>
        <dbReference type="EMBL" id="HIX58673.1"/>
    </source>
</evidence>
<sequence>MRFKKLLTFIMCASVSALTAAASLPVDVQAAGGGFENAGSGFENASLSQGNDFEAVGEFGDGDGSPDLVMPGTGHFECPDLTFYDKIIFVGDSRTVQINDRVDDEQVDFVASSGQGLSWFKRSGVSKLNRLLASEEYTTPLPKAVIFNLGINDLENKNSYVSYLNDLSQELINQNCTLYYMSVNPVNNEIIQIPRSDRDIRDFNQAMKTKLDDFHYIDTYNYLKKDGFTTTDGLHYNSLTTQKIFNYVIEQINSRKASTKNVLWEHTGLYWYAYNPSTGDVYKNRWVSYEGGKFYVDRYGRMKTNSWITASSGNRYYVGASGRYYTSQWVLTNGKYYYLQDNGAMAKNQWIDGYYVGSDGARI</sequence>
<feature type="signal peptide" evidence="2">
    <location>
        <begin position="1"/>
        <end position="30"/>
    </location>
</feature>
<dbReference type="Gene3D" id="3.40.50.1110">
    <property type="entry name" value="SGNH hydrolase"/>
    <property type="match status" value="1"/>
</dbReference>
<protein>
    <recommendedName>
        <fullName evidence="5">N-acetylmuramoyl-L-alanine amidase</fullName>
    </recommendedName>
</protein>
<dbReference type="InterPro" id="IPR018337">
    <property type="entry name" value="Cell_wall/Cho-bd_repeat"/>
</dbReference>
<evidence type="ECO:0000313" key="4">
    <source>
        <dbReference type="Proteomes" id="UP000886817"/>
    </source>
</evidence>
<dbReference type="Gene3D" id="2.10.270.10">
    <property type="entry name" value="Cholin Binding"/>
    <property type="match status" value="1"/>
</dbReference>
<evidence type="ECO:0000256" key="1">
    <source>
        <dbReference type="ARBA" id="ARBA00022737"/>
    </source>
</evidence>
<reference evidence="3" key="2">
    <citation type="submission" date="2021-04" db="EMBL/GenBank/DDBJ databases">
        <authorList>
            <person name="Gilroy R."/>
        </authorList>
    </citation>
    <scope>NUCLEOTIDE SEQUENCE</scope>
    <source>
        <strain evidence="3">ChiSjej1B19-8411</strain>
    </source>
</reference>
<keyword evidence="1" id="KW-0677">Repeat</keyword>
<name>A0A9D2B2F1_9FIRM</name>
<keyword evidence="2" id="KW-0732">Signal</keyword>
<gene>
    <name evidence="3" type="ORF">IAA45_03030</name>
</gene>
<reference evidence="3" key="1">
    <citation type="journal article" date="2021" name="PeerJ">
        <title>Extensive microbial diversity within the chicken gut microbiome revealed by metagenomics and culture.</title>
        <authorList>
            <person name="Gilroy R."/>
            <person name="Ravi A."/>
            <person name="Getino M."/>
            <person name="Pursley I."/>
            <person name="Horton D.L."/>
            <person name="Alikhan N.F."/>
            <person name="Baker D."/>
            <person name="Gharbi K."/>
            <person name="Hall N."/>
            <person name="Watson M."/>
            <person name="Adriaenssens E.M."/>
            <person name="Foster-Nyarko E."/>
            <person name="Jarju S."/>
            <person name="Secka A."/>
            <person name="Antonio M."/>
            <person name="Oren A."/>
            <person name="Chaudhuri R.R."/>
            <person name="La Ragione R."/>
            <person name="Hildebrand F."/>
            <person name="Pallen M.J."/>
        </authorList>
    </citation>
    <scope>NUCLEOTIDE SEQUENCE</scope>
    <source>
        <strain evidence="3">ChiSjej1B19-8411</strain>
    </source>
</reference>
<organism evidence="3 4">
    <name type="scientific">Candidatus Blautia gallistercoris</name>
    <dbReference type="NCBI Taxonomy" id="2838490"/>
    <lineage>
        <taxon>Bacteria</taxon>
        <taxon>Bacillati</taxon>
        <taxon>Bacillota</taxon>
        <taxon>Clostridia</taxon>
        <taxon>Lachnospirales</taxon>
        <taxon>Lachnospiraceae</taxon>
        <taxon>Blautia</taxon>
    </lineage>
</organism>